<protein>
    <recommendedName>
        <fullName evidence="1">Peptidase C45 hydrolase domain-containing protein</fullName>
    </recommendedName>
</protein>
<dbReference type="Gene3D" id="1.10.10.2120">
    <property type="match status" value="1"/>
</dbReference>
<dbReference type="Proteomes" id="UP001497644">
    <property type="component" value="Chromosome 7"/>
</dbReference>
<dbReference type="Gene3D" id="3.60.60.10">
    <property type="entry name" value="Penicillin V Acylase, Chain A"/>
    <property type="match status" value="1"/>
</dbReference>
<reference evidence="2" key="1">
    <citation type="submission" date="2024-04" db="EMBL/GenBank/DDBJ databases">
        <authorList>
            <consortium name="Molecular Ecology Group"/>
        </authorList>
    </citation>
    <scope>NUCLEOTIDE SEQUENCE</scope>
</reference>
<sequence>MTTESCKMKSISKSIGRRNAIPIIHVRGTHYEIGFDIGRTFAKMIQDFVDIYPPLNETYLALFATEEGKNVYEETLDAVKKQFPQYVREIEGTADGANVPFYKLFLMHLDDIISNVTDGTQGNSLPVGCSTIICNQPGYEILGHNEDALKETLNHWYLVNAHVIEAGHREEKFTSLSYAGFLPGYTMGYNHHGLVYSINTLSAAVLRSGKTPRYFLTRALLGVKNFVQAQQTLRNEGYGAAEGFSVNMTFLAQEGDRMFHNAEVGPAEADAARSQLSILTVSPGENTSHCNKYLRLKVAEVKGLIIQSSIKRMKAISKHPPPECHQDVIDILSDQTDDEFRVYQEINSDDRIKTIATGIFDCIERTWSIYTDKPQCNEPILVIPMQLRDSAVSRCNMKK</sequence>
<dbReference type="PANTHER" id="PTHR34180:SF1">
    <property type="entry name" value="BETA-ALANYL-DOPAMINE_CARCININE HYDROLASE"/>
    <property type="match status" value="1"/>
</dbReference>
<dbReference type="InterPro" id="IPR047801">
    <property type="entry name" value="Peptidase_C45"/>
</dbReference>
<dbReference type="EMBL" id="OZ034830">
    <property type="protein sequence ID" value="CAL1686591.1"/>
    <property type="molecule type" value="Genomic_DNA"/>
</dbReference>
<gene>
    <name evidence="2" type="ORF">LPLAT_LOCUS11950</name>
</gene>
<dbReference type="InterPro" id="IPR005079">
    <property type="entry name" value="Peptidase_C45_hydrolase"/>
</dbReference>
<proteinExistence type="predicted"/>
<evidence type="ECO:0000313" key="2">
    <source>
        <dbReference type="EMBL" id="CAL1686591.1"/>
    </source>
</evidence>
<dbReference type="NCBIfam" id="NF040521">
    <property type="entry name" value="C45_proenzyme"/>
    <property type="match status" value="1"/>
</dbReference>
<dbReference type="InterPro" id="IPR047794">
    <property type="entry name" value="C45_proenzyme-like"/>
</dbReference>
<evidence type="ECO:0000259" key="1">
    <source>
        <dbReference type="Pfam" id="PF03417"/>
    </source>
</evidence>
<keyword evidence="3" id="KW-1185">Reference proteome</keyword>
<evidence type="ECO:0000313" key="3">
    <source>
        <dbReference type="Proteomes" id="UP001497644"/>
    </source>
</evidence>
<dbReference type="AlphaFoldDB" id="A0AAV2P472"/>
<dbReference type="PANTHER" id="PTHR34180">
    <property type="entry name" value="PEPTIDASE C45"/>
    <property type="match status" value="1"/>
</dbReference>
<organism evidence="2 3">
    <name type="scientific">Lasius platythorax</name>
    <dbReference type="NCBI Taxonomy" id="488582"/>
    <lineage>
        <taxon>Eukaryota</taxon>
        <taxon>Metazoa</taxon>
        <taxon>Ecdysozoa</taxon>
        <taxon>Arthropoda</taxon>
        <taxon>Hexapoda</taxon>
        <taxon>Insecta</taxon>
        <taxon>Pterygota</taxon>
        <taxon>Neoptera</taxon>
        <taxon>Endopterygota</taxon>
        <taxon>Hymenoptera</taxon>
        <taxon>Apocrita</taxon>
        <taxon>Aculeata</taxon>
        <taxon>Formicoidea</taxon>
        <taxon>Formicidae</taxon>
        <taxon>Formicinae</taxon>
        <taxon>Lasius</taxon>
        <taxon>Lasius</taxon>
    </lineage>
</organism>
<accession>A0AAV2P472</accession>
<feature type="domain" description="Peptidase C45 hydrolase" evidence="1">
    <location>
        <begin position="135"/>
        <end position="374"/>
    </location>
</feature>
<dbReference type="Pfam" id="PF03417">
    <property type="entry name" value="AAT"/>
    <property type="match status" value="1"/>
</dbReference>
<name>A0AAV2P472_9HYME</name>